<sequence>MKNQKIILLSMSALLLLAGCQAMKKPEKQLDQKELESVQKFGDEMLKEKKVDEKYHDKIKKAVRKFFLDKYKTKVKINQIVRKVNSVTVFVESEGEPHFYTEASLIMLDEDNILAEVNAEKDDVEDAIRTGIYAMACDKEFKTLDNYLKKATSKYHVKALKQKDRRNGYRTPYYNISIASDAFGVDLNKMYLKNPKRSKMEWRKILTKHQINDKKIKIDIQLYLETKKLKDDHPTLKKIIRDLKKMDDIAPGIYEVHVEQKLIGKSANSKK</sequence>
<protein>
    <submittedName>
        <fullName evidence="2">DUF1672 family protein</fullName>
    </submittedName>
</protein>
<dbReference type="EMBL" id="JAQKAB010000003">
    <property type="protein sequence ID" value="MDA7026230.1"/>
    <property type="molecule type" value="Genomic_DNA"/>
</dbReference>
<name>A0ABT4X219_9BACI</name>
<accession>A0ABT4X219</accession>
<evidence type="ECO:0000313" key="3">
    <source>
        <dbReference type="Proteomes" id="UP001211894"/>
    </source>
</evidence>
<evidence type="ECO:0000313" key="2">
    <source>
        <dbReference type="EMBL" id="MDA7026230.1"/>
    </source>
</evidence>
<keyword evidence="3" id="KW-1185">Reference proteome</keyword>
<proteinExistence type="predicted"/>
<keyword evidence="1" id="KW-0732">Signal</keyword>
<feature type="chain" id="PRO_5045053588" evidence="1">
    <location>
        <begin position="25"/>
        <end position="271"/>
    </location>
</feature>
<gene>
    <name evidence="2" type="ORF">PJ311_06330</name>
</gene>
<reference evidence="2 3" key="1">
    <citation type="submission" date="2023-01" db="EMBL/GenBank/DDBJ databases">
        <title>Bacillus changyiensis sp. nov., isolated from a coastal deposit.</title>
        <authorList>
            <person name="Xiao G."/>
            <person name="Lai Q."/>
            <person name="Hu Z."/>
            <person name="Shao Z."/>
        </authorList>
    </citation>
    <scope>NUCLEOTIDE SEQUENCE [LARGE SCALE GENOMIC DNA]</scope>
    <source>
        <strain evidence="2 3">CLL-7-23</strain>
    </source>
</reference>
<feature type="signal peptide" evidence="1">
    <location>
        <begin position="1"/>
        <end position="24"/>
    </location>
</feature>
<comment type="caution">
    <text evidence="2">The sequence shown here is derived from an EMBL/GenBank/DDBJ whole genome shotgun (WGS) entry which is preliminary data.</text>
</comment>
<dbReference type="Proteomes" id="UP001211894">
    <property type="component" value="Unassembled WGS sequence"/>
</dbReference>
<organism evidence="2 3">
    <name type="scientific">Bacillus changyiensis</name>
    <dbReference type="NCBI Taxonomy" id="3004103"/>
    <lineage>
        <taxon>Bacteria</taxon>
        <taxon>Bacillati</taxon>
        <taxon>Bacillota</taxon>
        <taxon>Bacilli</taxon>
        <taxon>Bacillales</taxon>
        <taxon>Bacillaceae</taxon>
        <taxon>Bacillus</taxon>
    </lineage>
</organism>
<dbReference type="RefSeq" id="WP_271340065.1">
    <property type="nucleotide sequence ID" value="NZ_JAQKAB010000003.1"/>
</dbReference>
<dbReference type="PROSITE" id="PS51257">
    <property type="entry name" value="PROKAR_LIPOPROTEIN"/>
    <property type="match status" value="1"/>
</dbReference>
<evidence type="ECO:0000256" key="1">
    <source>
        <dbReference type="SAM" id="SignalP"/>
    </source>
</evidence>